<dbReference type="OrthoDB" id="10261878at2759"/>
<dbReference type="EMBL" id="BPQB01000037">
    <property type="protein sequence ID" value="GJE94074.1"/>
    <property type="molecule type" value="Genomic_DNA"/>
</dbReference>
<dbReference type="InterPro" id="IPR052433">
    <property type="entry name" value="X-Pro_dipept-like"/>
</dbReference>
<evidence type="ECO:0000313" key="8">
    <source>
        <dbReference type="EMBL" id="GJE94074.1"/>
    </source>
</evidence>
<accession>A0A9P3LGW8</accession>
<dbReference type="Proteomes" id="UP000703269">
    <property type="component" value="Unassembled WGS sequence"/>
</dbReference>
<dbReference type="GO" id="GO:0030145">
    <property type="term" value="F:manganese ion binding"/>
    <property type="evidence" value="ECO:0007669"/>
    <property type="project" value="InterPro"/>
</dbReference>
<comment type="similarity">
    <text evidence="2 6">Belongs to the peptidase M24B family.</text>
</comment>
<dbReference type="SMART" id="SM01011">
    <property type="entry name" value="AMP_N"/>
    <property type="match status" value="1"/>
</dbReference>
<dbReference type="GO" id="GO:0006508">
    <property type="term" value="P:proteolysis"/>
    <property type="evidence" value="ECO:0007669"/>
    <property type="project" value="TreeGrafter"/>
</dbReference>
<sequence length="564" mass="61320">MYPAQAHVVKTFNQLVNLVPEADRARPHVALLVGEVTPFRNDTDREITFRQESNFYYLTGCNVPSSYALLVSQPGTSLTLHPSVQLFIPPISPEDVMWSVPPPTVEVASSTHDVTSVKLVTDFGSVLEETLRAYPDALVHILPHSTLGGATAPLFPVLPQGFRDVITATLGNVAADTKVTNAYLLTAVHLARLTKDSYEIAEIRRANEISSRAHETVMRVLGLGVKHLQEGKTVKAQGRPLLPGEWLIEKEAEAEALFVASCRREGAVHQAYMPIVASSTRASTLHYCCNDKAFAWGPVGSHDHLNNGQLAHSHAGEDPHHGQKTFVPQVLLIDAGCEWDNHAADITRTMPVGNGGRFTAESGAIYELVLEMQAESFNILRAGLHWDAVQLLCHRVLVRGFQRLGIFHAPNAQTGPSVPSGGGSRYSEEAILASGISTAFFPHGVGHSLGLDVHDVPSASKPEVNPTIKLEAVGHPDFYRYLRLRLPLVAGMVVTVEPGCYFSPHLLAAVRDSPLINHEVLAKYESVGGVRIEDVVVITDTGFENLTTVKSDRKWVEAVCSGEI</sequence>
<evidence type="ECO:0000256" key="6">
    <source>
        <dbReference type="RuleBase" id="RU000590"/>
    </source>
</evidence>
<dbReference type="InterPro" id="IPR036005">
    <property type="entry name" value="Creatinase/aminopeptidase-like"/>
</dbReference>
<dbReference type="PROSITE" id="PS00491">
    <property type="entry name" value="PROLINE_PEPTIDASE"/>
    <property type="match status" value="1"/>
</dbReference>
<keyword evidence="3 6" id="KW-0479">Metal-binding</keyword>
<organism evidence="8 9">
    <name type="scientific">Phanerochaete sordida</name>
    <dbReference type="NCBI Taxonomy" id="48140"/>
    <lineage>
        <taxon>Eukaryota</taxon>
        <taxon>Fungi</taxon>
        <taxon>Dikarya</taxon>
        <taxon>Basidiomycota</taxon>
        <taxon>Agaricomycotina</taxon>
        <taxon>Agaricomycetes</taxon>
        <taxon>Polyporales</taxon>
        <taxon>Phanerochaetaceae</taxon>
        <taxon>Phanerochaete</taxon>
    </lineage>
</organism>
<gene>
    <name evidence="8" type="ORF">PsYK624_102420</name>
</gene>
<keyword evidence="5" id="KW-0464">Manganese</keyword>
<keyword evidence="9" id="KW-1185">Reference proteome</keyword>
<protein>
    <submittedName>
        <fullName evidence="8">Creatinase/aminopeptidase</fullName>
    </submittedName>
</protein>
<comment type="cofactor">
    <cofactor evidence="1">
        <name>Mn(2+)</name>
        <dbReference type="ChEBI" id="CHEBI:29035"/>
    </cofactor>
</comment>
<dbReference type="InterPro" id="IPR001131">
    <property type="entry name" value="Peptidase_M24B_aminopep-P_CS"/>
</dbReference>
<evidence type="ECO:0000259" key="7">
    <source>
        <dbReference type="SMART" id="SM01011"/>
    </source>
</evidence>
<dbReference type="SUPFAM" id="SSF55920">
    <property type="entry name" value="Creatinase/aminopeptidase"/>
    <property type="match status" value="1"/>
</dbReference>
<proteinExistence type="inferred from homology"/>
<evidence type="ECO:0000256" key="4">
    <source>
        <dbReference type="ARBA" id="ARBA00022801"/>
    </source>
</evidence>
<name>A0A9P3LGW8_9APHY</name>
<evidence type="ECO:0000313" key="9">
    <source>
        <dbReference type="Proteomes" id="UP000703269"/>
    </source>
</evidence>
<evidence type="ECO:0000256" key="1">
    <source>
        <dbReference type="ARBA" id="ARBA00001936"/>
    </source>
</evidence>
<feature type="domain" description="Aminopeptidase P N-terminal" evidence="7">
    <location>
        <begin position="2"/>
        <end position="148"/>
    </location>
</feature>
<dbReference type="PANTHER" id="PTHR43226:SF1">
    <property type="entry name" value="XAA-PRO DIPEPTIDASE"/>
    <property type="match status" value="1"/>
</dbReference>
<evidence type="ECO:0000256" key="2">
    <source>
        <dbReference type="ARBA" id="ARBA00008766"/>
    </source>
</evidence>
<dbReference type="Gene3D" id="3.40.350.10">
    <property type="entry name" value="Creatinase/prolidase N-terminal domain"/>
    <property type="match status" value="1"/>
</dbReference>
<dbReference type="Pfam" id="PF00557">
    <property type="entry name" value="Peptidase_M24"/>
    <property type="match status" value="1"/>
</dbReference>
<dbReference type="Pfam" id="PF05195">
    <property type="entry name" value="AMP_N"/>
    <property type="match status" value="1"/>
</dbReference>
<dbReference type="AlphaFoldDB" id="A0A9P3LGW8"/>
<dbReference type="SUPFAM" id="SSF53092">
    <property type="entry name" value="Creatinase/prolidase N-terminal domain"/>
    <property type="match status" value="1"/>
</dbReference>
<dbReference type="InterPro" id="IPR007865">
    <property type="entry name" value="Aminopep_P_N"/>
</dbReference>
<dbReference type="PANTHER" id="PTHR43226">
    <property type="entry name" value="XAA-PRO AMINOPEPTIDASE 3"/>
    <property type="match status" value="1"/>
</dbReference>
<evidence type="ECO:0000256" key="5">
    <source>
        <dbReference type="ARBA" id="ARBA00023211"/>
    </source>
</evidence>
<reference evidence="8 9" key="1">
    <citation type="submission" date="2021-08" db="EMBL/GenBank/DDBJ databases">
        <title>Draft Genome Sequence of Phanerochaete sordida strain YK-624.</title>
        <authorList>
            <person name="Mori T."/>
            <person name="Dohra H."/>
            <person name="Suzuki T."/>
            <person name="Kawagishi H."/>
            <person name="Hirai H."/>
        </authorList>
    </citation>
    <scope>NUCLEOTIDE SEQUENCE [LARGE SCALE GENOMIC DNA]</scope>
    <source>
        <strain evidence="8 9">YK-624</strain>
    </source>
</reference>
<evidence type="ECO:0000256" key="3">
    <source>
        <dbReference type="ARBA" id="ARBA00022723"/>
    </source>
</evidence>
<dbReference type="Gene3D" id="3.90.230.10">
    <property type="entry name" value="Creatinase/methionine aminopeptidase superfamily"/>
    <property type="match status" value="1"/>
</dbReference>
<dbReference type="GO" id="GO:0070006">
    <property type="term" value="F:metalloaminopeptidase activity"/>
    <property type="evidence" value="ECO:0007669"/>
    <property type="project" value="InterPro"/>
</dbReference>
<dbReference type="InterPro" id="IPR000994">
    <property type="entry name" value="Pept_M24"/>
</dbReference>
<dbReference type="InterPro" id="IPR029149">
    <property type="entry name" value="Creatin/AminoP/Spt16_N"/>
</dbReference>
<comment type="caution">
    <text evidence="8">The sequence shown here is derived from an EMBL/GenBank/DDBJ whole genome shotgun (WGS) entry which is preliminary data.</text>
</comment>
<keyword evidence="4" id="KW-0378">Hydrolase</keyword>